<dbReference type="AlphaFoldDB" id="A0A3B4WUQ0"/>
<dbReference type="GO" id="GO:0005634">
    <property type="term" value="C:nucleus"/>
    <property type="evidence" value="ECO:0007669"/>
    <property type="project" value="TreeGrafter"/>
</dbReference>
<proteinExistence type="predicted"/>
<accession>A0A3B4WUQ0</accession>
<dbReference type="GO" id="GO:0034080">
    <property type="term" value="P:CENP-A containing chromatin assembly"/>
    <property type="evidence" value="ECO:0007669"/>
    <property type="project" value="InterPro"/>
</dbReference>
<dbReference type="PANTHER" id="PTHR28577">
    <property type="entry name" value="CENTROMERE PROTEIN P"/>
    <property type="match status" value="1"/>
</dbReference>
<dbReference type="GeneTree" id="ENSGT00390000011897"/>
<dbReference type="InterPro" id="IPR027801">
    <property type="entry name" value="CENP-P"/>
</dbReference>
<protein>
    <recommendedName>
        <fullName evidence="3">Centromere protein P</fullName>
    </recommendedName>
</protein>
<dbReference type="Proteomes" id="UP000261360">
    <property type="component" value="Unplaced"/>
</dbReference>
<reference evidence="1" key="1">
    <citation type="submission" date="2025-08" db="UniProtKB">
        <authorList>
            <consortium name="Ensembl"/>
        </authorList>
    </citation>
    <scope>IDENTIFICATION</scope>
</reference>
<evidence type="ECO:0000313" key="2">
    <source>
        <dbReference type="Proteomes" id="UP000261360"/>
    </source>
</evidence>
<dbReference type="Ensembl" id="ENSSLDT00000009025.1">
    <property type="protein sequence ID" value="ENSSLDP00000008734.1"/>
    <property type="gene ID" value="ENSSLDG00000006928.1"/>
</dbReference>
<evidence type="ECO:0008006" key="3">
    <source>
        <dbReference type="Google" id="ProtNLM"/>
    </source>
</evidence>
<reference evidence="1" key="2">
    <citation type="submission" date="2025-09" db="UniProtKB">
        <authorList>
            <consortium name="Ensembl"/>
        </authorList>
    </citation>
    <scope>IDENTIFICATION</scope>
</reference>
<name>A0A3B4WUQ0_SERLL</name>
<dbReference type="STRING" id="1841481.ENSSLDP00000008734"/>
<keyword evidence="2" id="KW-1185">Reference proteome</keyword>
<dbReference type="Pfam" id="PF13096">
    <property type="entry name" value="CENP-P"/>
    <property type="match status" value="1"/>
</dbReference>
<organism evidence="1 2">
    <name type="scientific">Seriola lalandi dorsalis</name>
    <dbReference type="NCBI Taxonomy" id="1841481"/>
    <lineage>
        <taxon>Eukaryota</taxon>
        <taxon>Metazoa</taxon>
        <taxon>Chordata</taxon>
        <taxon>Craniata</taxon>
        <taxon>Vertebrata</taxon>
        <taxon>Euteleostomi</taxon>
        <taxon>Actinopterygii</taxon>
        <taxon>Neopterygii</taxon>
        <taxon>Teleostei</taxon>
        <taxon>Neoteleostei</taxon>
        <taxon>Acanthomorphata</taxon>
        <taxon>Carangaria</taxon>
        <taxon>Carangiformes</taxon>
        <taxon>Carangidae</taxon>
        <taxon>Seriola</taxon>
    </lineage>
</organism>
<evidence type="ECO:0000313" key="1">
    <source>
        <dbReference type="Ensembl" id="ENSSLDP00000008734.1"/>
    </source>
</evidence>
<dbReference type="GO" id="GO:0000775">
    <property type="term" value="C:chromosome, centromeric region"/>
    <property type="evidence" value="ECO:0007669"/>
    <property type="project" value="InterPro"/>
</dbReference>
<sequence>RSGLHRLCLSLFDQIVLICSNDRHQCLNLVLSSFFFFFFCYHPKCVCSTEYPAQVEESRDLLLFFRTLRTYADRFDDRCRTFQHFQEKYPSIVSLPGGCRSEVMTLNHPELPGCVLFVHWSVEVSREGGVAPKINLLTKIPERALQLFPSQAVGGAAEAFHSLLRILGPEAAIESVIRAVSLSQDT</sequence>
<dbReference type="PANTHER" id="PTHR28577:SF1">
    <property type="entry name" value="CENTROMERE PROTEIN P"/>
    <property type="match status" value="1"/>
</dbReference>